<dbReference type="Pfam" id="PF05593">
    <property type="entry name" value="RHS_repeat"/>
    <property type="match status" value="1"/>
</dbReference>
<gene>
    <name evidence="2" type="ORF">ALQ32_200080</name>
</gene>
<name>A0A3M3ZFR5_9PSED</name>
<accession>A0A3M3ZFR5</accession>
<dbReference type="InterPro" id="IPR006530">
    <property type="entry name" value="YD"/>
</dbReference>
<dbReference type="Gene3D" id="2.180.10.10">
    <property type="entry name" value="RHS repeat-associated core"/>
    <property type="match status" value="1"/>
</dbReference>
<dbReference type="RefSeq" id="WP_122218352.1">
    <property type="nucleotide sequence ID" value="NZ_RBQC01000011.1"/>
</dbReference>
<dbReference type="EMBL" id="RBQC01000011">
    <property type="protein sequence ID" value="RMO93490.1"/>
    <property type="molecule type" value="Genomic_DNA"/>
</dbReference>
<proteinExistence type="predicted"/>
<dbReference type="AlphaFoldDB" id="A0A3M3ZFR5"/>
<dbReference type="Pfam" id="PF20148">
    <property type="entry name" value="DUF6531"/>
    <property type="match status" value="1"/>
</dbReference>
<dbReference type="Proteomes" id="UP000268056">
    <property type="component" value="Unassembled WGS sequence"/>
</dbReference>
<dbReference type="InterPro" id="IPR031325">
    <property type="entry name" value="RHS_repeat"/>
</dbReference>
<evidence type="ECO:0000313" key="3">
    <source>
        <dbReference type="Proteomes" id="UP000268056"/>
    </source>
</evidence>
<feature type="domain" description="DUF6531" evidence="1">
    <location>
        <begin position="157"/>
        <end position="222"/>
    </location>
</feature>
<organism evidence="2 3">
    <name type="scientific">Pseudomonas syringae pv. tagetis</name>
    <dbReference type="NCBI Taxonomy" id="129140"/>
    <lineage>
        <taxon>Bacteria</taxon>
        <taxon>Pseudomonadati</taxon>
        <taxon>Pseudomonadota</taxon>
        <taxon>Gammaproteobacteria</taxon>
        <taxon>Pseudomonadales</taxon>
        <taxon>Pseudomonadaceae</taxon>
        <taxon>Pseudomonas</taxon>
    </lineage>
</organism>
<evidence type="ECO:0000259" key="1">
    <source>
        <dbReference type="Pfam" id="PF20148"/>
    </source>
</evidence>
<dbReference type="NCBIfam" id="TIGR01643">
    <property type="entry name" value="YD_repeat_2x"/>
    <property type="match status" value="1"/>
</dbReference>
<comment type="caution">
    <text evidence="2">The sequence shown here is derived from an EMBL/GenBank/DDBJ whole genome shotgun (WGS) entry which is preliminary data.</text>
</comment>
<protein>
    <recommendedName>
        <fullName evidence="1">DUF6531 domain-containing protein</fullName>
    </recommendedName>
</protein>
<reference evidence="2 3" key="1">
    <citation type="submission" date="2018-08" db="EMBL/GenBank/DDBJ databases">
        <title>Recombination of ecologically and evolutionarily significant loci maintains genetic cohesion in the Pseudomonas syringae species complex.</title>
        <authorList>
            <person name="Dillon M."/>
            <person name="Thakur S."/>
            <person name="Almeida R.N.D."/>
            <person name="Weir B.S."/>
            <person name="Guttman D.S."/>
        </authorList>
    </citation>
    <scope>NUCLEOTIDE SEQUENCE [LARGE SCALE GENOMIC DNA]</scope>
    <source>
        <strain evidence="2 3">ICMP 4092</strain>
    </source>
</reference>
<dbReference type="InterPro" id="IPR045351">
    <property type="entry name" value="DUF6531"/>
</dbReference>
<sequence length="521" mass="57761">MYNCNNFKDAWTSFSLSSISSFRFFAFAFAFAFATVFATVFSGVAAADTYSYWWEPNSGLGFDDPAKACNYLYSQYYWSHLVSNYRPSLNRYRAGGLYDCGWNDGVEDGHFGGAQFTKIDCVTDTSPDRRTKSCSSKAQVGSPVESVSCSNPSSGVGSPVNAANGNKYQEEVDFKSGGTNPIVVSRSYNSLDGLWRHNFSTSLYFGEHTVVLVHSDGRESIFLLDEQSYRSSTDSGVLIAQTDGWLYQSISGVNLYFTSQGYLSRAVALGSNIYTLSYRDQGPDRIITVDNDLGISIELIEDPLHQLKSISAGDRNISYLYSSQRLVKRTTTTASNVSDREYHYENTRNSSLLTGITDERGVRFNTWVYDAQGRTVSSQHGEGAGLTQIAYGTDGASTITNELGKQTIYRYQQISGVKRIIAIEGEPTPDCPASNSTYTYNDRGLVLTKTDAKGLVTTYDYNDRGLEVSRTEASGTTLARTTTTEWDPDRFLPIRVIGPNRVTVYSYDNQGRELTRQSTSR</sequence>
<evidence type="ECO:0000313" key="2">
    <source>
        <dbReference type="EMBL" id="RMO93490.1"/>
    </source>
</evidence>